<evidence type="ECO:0000256" key="3">
    <source>
        <dbReference type="ARBA" id="ARBA00022475"/>
    </source>
</evidence>
<keyword evidence="4 7" id="KW-0812">Transmembrane</keyword>
<dbReference type="EMBL" id="CP080635">
    <property type="protein sequence ID" value="QYX72166.1"/>
    <property type="molecule type" value="Genomic_DNA"/>
</dbReference>
<feature type="transmembrane region" description="Helical" evidence="7">
    <location>
        <begin position="321"/>
        <end position="352"/>
    </location>
</feature>
<organism evidence="9 10">
    <name type="scientific">Shewanella putrefaciens</name>
    <name type="common">Pseudomonas putrefaciens</name>
    <dbReference type="NCBI Taxonomy" id="24"/>
    <lineage>
        <taxon>Bacteria</taxon>
        <taxon>Pseudomonadati</taxon>
        <taxon>Pseudomonadota</taxon>
        <taxon>Gammaproteobacteria</taxon>
        <taxon>Alteromonadales</taxon>
        <taxon>Shewanellaceae</taxon>
        <taxon>Shewanella</taxon>
    </lineage>
</organism>
<keyword evidence="5 7" id="KW-1133">Transmembrane helix</keyword>
<sequence length="878" mass="97020">MTRALETQIMAKKTIKNQALISGKLRRIRLGLQLFLAHYRHAPLQAGATLLGIALAVTLLIGVKATNDNAIRSYSEATELLSQRADVLLTAPIGQDTLDESVYFALRQAGLSQSLSVVNGRVAGKDGQFWQIEGSDLAAALTLQKSQANKENDTHTPMQDLPLAALLSGDPVVVMSQSLAGQIAPNGQLYLAQTTLEVIAIDDKFGLGSAILADISLAQHLLNLNGKLSYIALFSERDKLPALKSQLDKLEITPQKASFNQQDQGQALIALTRSFHLNLNAMSMLAFVVGLFIAYNGVRYSLMKRQKLLVQLLQQGMERSVVMAALMVELVLLVVVGACLGFIIGLQLSHWLQPMVAMTLEQMYGAHLLPGIWQWTWLFEAIALTFVAALAACLPLYLDLTRQSLAQGANRYQLTQAHRKTHSKQFICACILLSLAALLFPFSQSYDVSLVLLGIVTIAIPLLLPLLLHWGVSILQPFARQGLWQYLLAETRELIAPLSLAMMAILLALSANVSMNTLVGSFEQTLRAWLETRLHADLYIRPPSHRIEAIQAQLANDPRVSGLYQQWQIDAQLTLNSANKTSSEQAIPVNLLSRDDYSVRYTSALKESLPTLWQSYFEKPYLLISEPLAIKYGLQLGDTAELDVLDKTGLSDNNKLIIGGIYYDHGNTRNEVIISQNLWQKAQLPIQPISLAASFYGKNQAKISDTDLDKLEAQLAQELELSRAQIYSQTKIKTQAIAMFKRTFSITLVLNSLTLIVAAIGLFSACLMLTQARQAPLARLYALGVSRRALRIMVFVQMLIVVLITCLLAMPTGALLGYLLIHKITLQAFGWTIHMIWDWLAYGHAILIALITCTLAVLLPLYWQTRKPLVASLQQETL</sequence>
<dbReference type="Pfam" id="PF02687">
    <property type="entry name" value="FtsX"/>
    <property type="match status" value="2"/>
</dbReference>
<comment type="similarity">
    <text evidence="2">Belongs to the ABC-4 integral membrane protein family. LolC/E subfamily.</text>
</comment>
<proteinExistence type="inferred from homology"/>
<evidence type="ECO:0000256" key="5">
    <source>
        <dbReference type="ARBA" id="ARBA00022989"/>
    </source>
</evidence>
<comment type="subcellular location">
    <subcellularLocation>
        <location evidence="1">Cell membrane</location>
        <topology evidence="1">Multi-pass membrane protein</topology>
    </subcellularLocation>
</comment>
<evidence type="ECO:0000256" key="6">
    <source>
        <dbReference type="ARBA" id="ARBA00023136"/>
    </source>
</evidence>
<evidence type="ECO:0000256" key="4">
    <source>
        <dbReference type="ARBA" id="ARBA00022692"/>
    </source>
</evidence>
<evidence type="ECO:0000313" key="9">
    <source>
        <dbReference type="EMBL" id="QYX72166.1"/>
    </source>
</evidence>
<keyword evidence="10" id="KW-1185">Reference proteome</keyword>
<feature type="domain" description="ABC3 transporter permease C-terminal" evidence="8">
    <location>
        <begin position="281"/>
        <end position="403"/>
    </location>
</feature>
<evidence type="ECO:0000256" key="7">
    <source>
        <dbReference type="SAM" id="Phobius"/>
    </source>
</evidence>
<name>A0ABX8XAC7_SHEPU</name>
<feature type="transmembrane region" description="Helical" evidence="7">
    <location>
        <begin position="494"/>
        <end position="515"/>
    </location>
</feature>
<feature type="transmembrane region" description="Helical" evidence="7">
    <location>
        <begin position="426"/>
        <end position="444"/>
    </location>
</feature>
<dbReference type="InterPro" id="IPR051447">
    <property type="entry name" value="Lipoprotein-release_system"/>
</dbReference>
<feature type="transmembrane region" description="Helical" evidence="7">
    <location>
        <begin position="450"/>
        <end position="473"/>
    </location>
</feature>
<dbReference type="InterPro" id="IPR003838">
    <property type="entry name" value="ABC3_permease_C"/>
</dbReference>
<feature type="transmembrane region" description="Helical" evidence="7">
    <location>
        <begin position="790"/>
        <end position="821"/>
    </location>
</feature>
<dbReference type="GeneID" id="67444727"/>
<feature type="domain" description="ABC3 transporter permease C-terminal" evidence="8">
    <location>
        <begin position="751"/>
        <end position="866"/>
    </location>
</feature>
<accession>A0ABX8XAC7</accession>
<gene>
    <name evidence="9" type="ORF">K3G22_15665</name>
</gene>
<evidence type="ECO:0000259" key="8">
    <source>
        <dbReference type="Pfam" id="PF02687"/>
    </source>
</evidence>
<dbReference type="PANTHER" id="PTHR30489:SF0">
    <property type="entry name" value="LIPOPROTEIN-RELEASING SYSTEM TRANSMEMBRANE PROTEIN LOLE"/>
    <property type="match status" value="1"/>
</dbReference>
<dbReference type="Proteomes" id="UP000827084">
    <property type="component" value="Chromosome"/>
</dbReference>
<evidence type="ECO:0000256" key="1">
    <source>
        <dbReference type="ARBA" id="ARBA00004651"/>
    </source>
</evidence>
<protein>
    <submittedName>
        <fullName evidence="9">FtsX-like permease family protein</fullName>
    </submittedName>
</protein>
<feature type="transmembrane region" description="Helical" evidence="7">
    <location>
        <begin position="372"/>
        <end position="398"/>
    </location>
</feature>
<dbReference type="RefSeq" id="WP_011788177.1">
    <property type="nucleotide sequence ID" value="NZ_CP028435.1"/>
</dbReference>
<keyword evidence="3" id="KW-1003">Cell membrane</keyword>
<keyword evidence="6 7" id="KW-0472">Membrane</keyword>
<dbReference type="PANTHER" id="PTHR30489">
    <property type="entry name" value="LIPOPROTEIN-RELEASING SYSTEM TRANSMEMBRANE PROTEIN LOLE"/>
    <property type="match status" value="1"/>
</dbReference>
<evidence type="ECO:0000313" key="10">
    <source>
        <dbReference type="Proteomes" id="UP000827084"/>
    </source>
</evidence>
<evidence type="ECO:0000256" key="2">
    <source>
        <dbReference type="ARBA" id="ARBA00005236"/>
    </source>
</evidence>
<feature type="transmembrane region" description="Helical" evidence="7">
    <location>
        <begin position="841"/>
        <end position="863"/>
    </location>
</feature>
<reference evidence="9 10" key="1">
    <citation type="submission" date="2021-08" db="EMBL/GenBank/DDBJ databases">
        <title>Shewanella putrefaciens YZ-J, complete genome.</title>
        <authorList>
            <person name="Yi Z."/>
        </authorList>
    </citation>
    <scope>NUCLEOTIDE SEQUENCE [LARGE SCALE GENOMIC DNA]</scope>
    <source>
        <strain evidence="9 10">YZ-J</strain>
    </source>
</reference>
<feature type="transmembrane region" description="Helical" evidence="7">
    <location>
        <begin position="281"/>
        <end position="300"/>
    </location>
</feature>
<feature type="transmembrane region" description="Helical" evidence="7">
    <location>
        <begin position="748"/>
        <end position="769"/>
    </location>
</feature>